<evidence type="ECO:0000313" key="3">
    <source>
        <dbReference type="EnsemblPlants" id="Pp3c1_19370V3.1"/>
    </source>
</evidence>
<evidence type="ECO:0000313" key="2">
    <source>
        <dbReference type="EMBL" id="PNR62419.1"/>
    </source>
</evidence>
<reference evidence="2 4" key="1">
    <citation type="journal article" date="2008" name="Science">
        <title>The Physcomitrella genome reveals evolutionary insights into the conquest of land by plants.</title>
        <authorList>
            <person name="Rensing S."/>
            <person name="Lang D."/>
            <person name="Zimmer A."/>
            <person name="Terry A."/>
            <person name="Salamov A."/>
            <person name="Shapiro H."/>
            <person name="Nishiyama T."/>
            <person name="Perroud P.-F."/>
            <person name="Lindquist E."/>
            <person name="Kamisugi Y."/>
            <person name="Tanahashi T."/>
            <person name="Sakakibara K."/>
            <person name="Fujita T."/>
            <person name="Oishi K."/>
            <person name="Shin-I T."/>
            <person name="Kuroki Y."/>
            <person name="Toyoda A."/>
            <person name="Suzuki Y."/>
            <person name="Hashimoto A."/>
            <person name="Yamaguchi K."/>
            <person name="Sugano A."/>
            <person name="Kohara Y."/>
            <person name="Fujiyama A."/>
            <person name="Anterola A."/>
            <person name="Aoki S."/>
            <person name="Ashton N."/>
            <person name="Barbazuk W.B."/>
            <person name="Barker E."/>
            <person name="Bennetzen J."/>
            <person name="Bezanilla M."/>
            <person name="Blankenship R."/>
            <person name="Cho S.H."/>
            <person name="Dutcher S."/>
            <person name="Estelle M."/>
            <person name="Fawcett J.A."/>
            <person name="Gundlach H."/>
            <person name="Hanada K."/>
            <person name="Heyl A."/>
            <person name="Hicks K.A."/>
            <person name="Hugh J."/>
            <person name="Lohr M."/>
            <person name="Mayer K."/>
            <person name="Melkozernov A."/>
            <person name="Murata T."/>
            <person name="Nelson D."/>
            <person name="Pils B."/>
            <person name="Prigge M."/>
            <person name="Reiss B."/>
            <person name="Renner T."/>
            <person name="Rombauts S."/>
            <person name="Rushton P."/>
            <person name="Sanderfoot A."/>
            <person name="Schween G."/>
            <person name="Shiu S.-H."/>
            <person name="Stueber K."/>
            <person name="Theodoulou F.L."/>
            <person name="Tu H."/>
            <person name="Van de Peer Y."/>
            <person name="Verrier P.J."/>
            <person name="Waters E."/>
            <person name="Wood A."/>
            <person name="Yang L."/>
            <person name="Cove D."/>
            <person name="Cuming A."/>
            <person name="Hasebe M."/>
            <person name="Lucas S."/>
            <person name="Mishler D.B."/>
            <person name="Reski R."/>
            <person name="Grigoriev I."/>
            <person name="Quatrano R.S."/>
            <person name="Boore J.L."/>
        </authorList>
    </citation>
    <scope>NUCLEOTIDE SEQUENCE [LARGE SCALE GENOMIC DNA]</scope>
    <source>
        <strain evidence="3 4">cv. Gransden 2004</strain>
    </source>
</reference>
<dbReference type="KEGG" id="ppp:112289641"/>
<feature type="compositionally biased region" description="Basic residues" evidence="1">
    <location>
        <begin position="521"/>
        <end position="538"/>
    </location>
</feature>
<dbReference type="RefSeq" id="XP_073390648.1">
    <property type="nucleotide sequence ID" value="XM_073534547.1"/>
</dbReference>
<dbReference type="PANTHER" id="PTHR33621:SF2">
    <property type="entry name" value="RIBOSOMAL L1 DOMAIN-CONTAINING PROTEIN"/>
    <property type="match status" value="1"/>
</dbReference>
<dbReference type="RefSeq" id="XP_024390786.1">
    <property type="nucleotide sequence ID" value="XM_024535018.2"/>
</dbReference>
<dbReference type="OrthoDB" id="1916794at2759"/>
<dbReference type="GeneID" id="112289641"/>
<dbReference type="Gramene" id="Pp3c1_19370V3.2">
    <property type="protein sequence ID" value="Pp3c1_19370V3.2"/>
    <property type="gene ID" value="Pp3c1_19370"/>
</dbReference>
<organism evidence="2">
    <name type="scientific">Physcomitrium patens</name>
    <name type="common">Spreading-leaved earth moss</name>
    <name type="synonym">Physcomitrella patens</name>
    <dbReference type="NCBI Taxonomy" id="3218"/>
    <lineage>
        <taxon>Eukaryota</taxon>
        <taxon>Viridiplantae</taxon>
        <taxon>Streptophyta</taxon>
        <taxon>Embryophyta</taxon>
        <taxon>Bryophyta</taxon>
        <taxon>Bryophytina</taxon>
        <taxon>Bryopsida</taxon>
        <taxon>Funariidae</taxon>
        <taxon>Funariales</taxon>
        <taxon>Funariaceae</taxon>
        <taxon>Physcomitrium</taxon>
    </lineage>
</organism>
<dbReference type="Proteomes" id="UP000006727">
    <property type="component" value="Chromosome 1"/>
</dbReference>
<reference evidence="3" key="3">
    <citation type="submission" date="2020-12" db="UniProtKB">
        <authorList>
            <consortium name="EnsemblPlants"/>
        </authorList>
    </citation>
    <scope>IDENTIFICATION</scope>
</reference>
<keyword evidence="4" id="KW-1185">Reference proteome</keyword>
<dbReference type="EnsemblPlants" id="Pp3c1_19370V3.2">
    <property type="protein sequence ID" value="Pp3c1_19370V3.2"/>
    <property type="gene ID" value="Pp3c1_19370"/>
</dbReference>
<dbReference type="EnsemblPlants" id="Pp3c1_19370V3.1">
    <property type="protein sequence ID" value="Pp3c1_19370V3.1"/>
    <property type="gene ID" value="Pp3c1_19370"/>
</dbReference>
<gene>
    <name evidence="3" type="primary">LOC112289641</name>
    <name evidence="2" type="ORF">PHYPA_000843</name>
</gene>
<accession>A0A2K1L8Q1</accession>
<evidence type="ECO:0000256" key="1">
    <source>
        <dbReference type="SAM" id="MobiDB-lite"/>
    </source>
</evidence>
<dbReference type="Gramene" id="Pp3c1_19370V3.1">
    <property type="protein sequence ID" value="Pp3c1_19370V3.1"/>
    <property type="gene ID" value="Pp3c1_19370"/>
</dbReference>
<dbReference type="PANTHER" id="PTHR33621">
    <property type="entry name" value="ASPARTIC/GLUTAMIC ACID-RICH PROTEIN"/>
    <property type="match status" value="1"/>
</dbReference>
<feature type="region of interest" description="Disordered" evidence="1">
    <location>
        <begin position="328"/>
        <end position="354"/>
    </location>
</feature>
<dbReference type="EMBL" id="ABEU02000001">
    <property type="protein sequence ID" value="PNR62419.1"/>
    <property type="molecule type" value="Genomic_DNA"/>
</dbReference>
<feature type="region of interest" description="Disordered" evidence="1">
    <location>
        <begin position="271"/>
        <end position="296"/>
    </location>
</feature>
<proteinExistence type="predicted"/>
<protein>
    <submittedName>
        <fullName evidence="2 3">Uncharacterized protein</fullName>
    </submittedName>
</protein>
<evidence type="ECO:0000313" key="4">
    <source>
        <dbReference type="Proteomes" id="UP000006727"/>
    </source>
</evidence>
<feature type="compositionally biased region" description="Basic residues" evidence="1">
    <location>
        <begin position="285"/>
        <end position="295"/>
    </location>
</feature>
<dbReference type="RefSeq" id="XP_073390660.1">
    <property type="nucleotide sequence ID" value="XM_073534559.1"/>
</dbReference>
<dbReference type="AlphaFoldDB" id="A0A2K1L8Q1"/>
<sequence>MDYHALSRRELQALCKQYKIPANKTNVFMADALAALLNGADEDKTANVDTLAEAAPAAPADEPIPEGVHEGVVENAIDNVVASKKTRDRSSRRAAVVDADPLIVDDCIPAKSSSGRNRGRGIVVPAPTLISAEHLDVVEPSADSKKLAMKSKSVSALVKAATASDIPAIISAAIGVSREDNSDNIDVSLEEVPVEEAFAVRCDRSRTDGDLDEPMEGDVDVHDSLTNILLSEEKDIKGSLPGAECEEQVVPEVQPQDDLVAYIEKLSLEEAPVDGGPGKNEVRKRTGKRTGRSKKATINDQQEILAAVSSTTEAVGVSIADFTVVPTSADGGKEHKLAPKRRGRGNKAATSAPPLIESESSAAAVDVMQFSGCGNSDSGLLLTVPSEQAGESEGMIPVIKKGSNAKKEAHASLPATDIAAPDGAIEMQPTGSDYVHHGVLAVKELLPDAGIPKPCNTKAQKAKKGARSTEFKGDLEALVAAADDVKLEATVPAAEEVERNNDSAAHEDSVDMEEESEIVKPKRVKGTRKKAGRNKGGKAKANSLNIEVYVDASFVKTAEVIEPDAPEPEPSASVANCHDGVSSPVKSHLGCESPVRSPSFAHVSSPPQSPSLAYMGNESDCEMDDPTPNVQQINQQSSPNTSMVFADEEADKENSGSKHNVTEIPKSLRKLRKQIKEAIIKKKSTPVSSPLKDISLNVQSPLMMQSPAFSFQF</sequence>
<dbReference type="RefSeq" id="XP_073390655.1">
    <property type="nucleotide sequence ID" value="XM_073534554.1"/>
</dbReference>
<dbReference type="PaxDb" id="3218-PP1S43_140V6.1"/>
<feature type="compositionally biased region" description="Polar residues" evidence="1">
    <location>
        <begin position="628"/>
        <end position="643"/>
    </location>
</feature>
<reference evidence="2 4" key="2">
    <citation type="journal article" date="2018" name="Plant J.">
        <title>The Physcomitrella patens chromosome-scale assembly reveals moss genome structure and evolution.</title>
        <authorList>
            <person name="Lang D."/>
            <person name="Ullrich K.K."/>
            <person name="Murat F."/>
            <person name="Fuchs J."/>
            <person name="Jenkins J."/>
            <person name="Haas F.B."/>
            <person name="Piednoel M."/>
            <person name="Gundlach H."/>
            <person name="Van Bel M."/>
            <person name="Meyberg R."/>
            <person name="Vives C."/>
            <person name="Morata J."/>
            <person name="Symeonidi A."/>
            <person name="Hiss M."/>
            <person name="Muchero W."/>
            <person name="Kamisugi Y."/>
            <person name="Saleh O."/>
            <person name="Blanc G."/>
            <person name="Decker E.L."/>
            <person name="van Gessel N."/>
            <person name="Grimwood J."/>
            <person name="Hayes R.D."/>
            <person name="Graham S.W."/>
            <person name="Gunter L.E."/>
            <person name="McDaniel S.F."/>
            <person name="Hoernstein S.N.W."/>
            <person name="Larsson A."/>
            <person name="Li F.W."/>
            <person name="Perroud P.F."/>
            <person name="Phillips J."/>
            <person name="Ranjan P."/>
            <person name="Rokshar D.S."/>
            <person name="Rothfels C.J."/>
            <person name="Schneider L."/>
            <person name="Shu S."/>
            <person name="Stevenson D.W."/>
            <person name="Thummler F."/>
            <person name="Tillich M."/>
            <person name="Villarreal Aguilar J.C."/>
            <person name="Widiez T."/>
            <person name="Wong G.K."/>
            <person name="Wymore A."/>
            <person name="Zhang Y."/>
            <person name="Zimmer A.D."/>
            <person name="Quatrano R.S."/>
            <person name="Mayer K.F.X."/>
            <person name="Goodstein D."/>
            <person name="Casacuberta J.M."/>
            <person name="Vandepoele K."/>
            <person name="Reski R."/>
            <person name="Cuming A.C."/>
            <person name="Tuskan G.A."/>
            <person name="Maumus F."/>
            <person name="Salse J."/>
            <person name="Schmutz J."/>
            <person name="Rensing S.A."/>
        </authorList>
    </citation>
    <scope>NUCLEOTIDE SEQUENCE [LARGE SCALE GENOMIC DNA]</scope>
    <source>
        <strain evidence="3 4">cv. Gransden 2004</strain>
    </source>
</reference>
<feature type="compositionally biased region" description="Basic and acidic residues" evidence="1">
    <location>
        <begin position="496"/>
        <end position="509"/>
    </location>
</feature>
<feature type="region of interest" description="Disordered" evidence="1">
    <location>
        <begin position="494"/>
        <end position="539"/>
    </location>
</feature>
<feature type="region of interest" description="Disordered" evidence="1">
    <location>
        <begin position="564"/>
        <end position="668"/>
    </location>
</feature>
<name>A0A2K1L8Q1_PHYPA</name>